<keyword evidence="2" id="KW-1185">Reference proteome</keyword>
<reference evidence="1" key="1">
    <citation type="submission" date="2020-11" db="EMBL/GenBank/DDBJ databases">
        <authorList>
            <consortium name="DOE Joint Genome Institute"/>
            <person name="Ahrendt S."/>
            <person name="Riley R."/>
            <person name="Andreopoulos W."/>
            <person name="Labutti K."/>
            <person name="Pangilinan J."/>
            <person name="Ruiz-Duenas F.J."/>
            <person name="Barrasa J.M."/>
            <person name="Sanchez-Garcia M."/>
            <person name="Camarero S."/>
            <person name="Miyauchi S."/>
            <person name="Serrano A."/>
            <person name="Linde D."/>
            <person name="Babiker R."/>
            <person name="Drula E."/>
            <person name="Ayuso-Fernandez I."/>
            <person name="Pacheco R."/>
            <person name="Padilla G."/>
            <person name="Ferreira P."/>
            <person name="Barriuso J."/>
            <person name="Kellner H."/>
            <person name="Castanera R."/>
            <person name="Alfaro M."/>
            <person name="Ramirez L."/>
            <person name="Pisabarro A.G."/>
            <person name="Kuo A."/>
            <person name="Tritt A."/>
            <person name="Lipzen A."/>
            <person name="He G."/>
            <person name="Yan M."/>
            <person name="Ng V."/>
            <person name="Cullen D."/>
            <person name="Martin F."/>
            <person name="Rosso M.-N."/>
            <person name="Henrissat B."/>
            <person name="Hibbett D."/>
            <person name="Martinez A.T."/>
            <person name="Grigoriev I.V."/>
        </authorList>
    </citation>
    <scope>NUCLEOTIDE SEQUENCE</scope>
    <source>
        <strain evidence="1">CBS 506.95</strain>
    </source>
</reference>
<dbReference type="OrthoDB" id="3200419at2759"/>
<dbReference type="EMBL" id="MU157890">
    <property type="protein sequence ID" value="KAF9525004.1"/>
    <property type="molecule type" value="Genomic_DNA"/>
</dbReference>
<accession>A0A9P6JLT8</accession>
<organism evidence="1 2">
    <name type="scientific">Crepidotus variabilis</name>
    <dbReference type="NCBI Taxonomy" id="179855"/>
    <lineage>
        <taxon>Eukaryota</taxon>
        <taxon>Fungi</taxon>
        <taxon>Dikarya</taxon>
        <taxon>Basidiomycota</taxon>
        <taxon>Agaricomycotina</taxon>
        <taxon>Agaricomycetes</taxon>
        <taxon>Agaricomycetidae</taxon>
        <taxon>Agaricales</taxon>
        <taxon>Agaricineae</taxon>
        <taxon>Crepidotaceae</taxon>
        <taxon>Crepidotus</taxon>
    </lineage>
</organism>
<evidence type="ECO:0000313" key="1">
    <source>
        <dbReference type="EMBL" id="KAF9525004.1"/>
    </source>
</evidence>
<evidence type="ECO:0000313" key="2">
    <source>
        <dbReference type="Proteomes" id="UP000807306"/>
    </source>
</evidence>
<dbReference type="AlphaFoldDB" id="A0A9P6JLT8"/>
<proteinExistence type="predicted"/>
<dbReference type="Proteomes" id="UP000807306">
    <property type="component" value="Unassembled WGS sequence"/>
</dbReference>
<protein>
    <submittedName>
        <fullName evidence="1">Uncharacterized protein</fullName>
    </submittedName>
</protein>
<comment type="caution">
    <text evidence="1">The sequence shown here is derived from an EMBL/GenBank/DDBJ whole genome shotgun (WGS) entry which is preliminary data.</text>
</comment>
<gene>
    <name evidence="1" type="ORF">CPB83DRAFT_860391</name>
</gene>
<name>A0A9P6JLT8_9AGAR</name>
<sequence>MFGNFTSRLTNSNSSTEKKVLSPTLRPDIYSLVDQTKIWLLSDSTAGQPGDGVTYGPLLTVIQKHIPSVKKPGLEAFGQVEGEVAVIVGGITSMILELSRWEGLSSGMAMRTWVDGLVDAHSKATTATRKDAIAKGITHGLNRFTDASLLTKDFTTRIQVISCLKTVSSRIYGAGTEEARQSEAMWSSKFI</sequence>